<evidence type="ECO:0000313" key="16">
    <source>
        <dbReference type="Proteomes" id="UP001169862"/>
    </source>
</evidence>
<comment type="similarity">
    <text evidence="8">Belongs to the methyl-accepting chemotaxis (MCP) protein family.</text>
</comment>
<dbReference type="GO" id="GO:0006935">
    <property type="term" value="P:chemotaxis"/>
    <property type="evidence" value="ECO:0007669"/>
    <property type="project" value="InterPro"/>
</dbReference>
<dbReference type="PROSITE" id="PS50885">
    <property type="entry name" value="HAMP"/>
    <property type="match status" value="1"/>
</dbReference>
<dbReference type="GO" id="GO:0005886">
    <property type="term" value="C:plasma membrane"/>
    <property type="evidence" value="ECO:0007669"/>
    <property type="project" value="UniProtKB-SubCell"/>
</dbReference>
<dbReference type="RefSeq" id="WP_303551733.1">
    <property type="nucleotide sequence ID" value="NZ_JAUOPG010000010.1"/>
</dbReference>
<evidence type="ECO:0000259" key="13">
    <source>
        <dbReference type="PROSITE" id="PS50192"/>
    </source>
</evidence>
<feature type="domain" description="Methyl-accepting transducer" evidence="12">
    <location>
        <begin position="291"/>
        <end position="527"/>
    </location>
</feature>
<dbReference type="Gene3D" id="3.30.450.20">
    <property type="entry name" value="PAS domain"/>
    <property type="match status" value="1"/>
</dbReference>
<gene>
    <name evidence="15" type="ORF">Q4490_14990</name>
</gene>
<evidence type="ECO:0000256" key="6">
    <source>
        <dbReference type="ARBA" id="ARBA00023136"/>
    </source>
</evidence>
<keyword evidence="6 11" id="KW-0472">Membrane</keyword>
<sequence>MHSIKLKQKMLLLTIIPLVVSIVAVMLVVQAKLAELGEKEISTINAELIALKEESLKGFIELAVSTVQPILDNAREIGDAEARKQAADILRTMRYGEANDGYVFVYSYDGVNVVNGPKQTLEGKNLIDLKDPDGVPIIKELISAAKSGGGYVNYKWAKPSKEMDVPKLSYADSIDEFKWMIGTGFYIDDIEDKLAVTQKKVNADIQNTMLIIAALGALLLVVFVLIALWMSSKITRPLRDVAEALADISAGEGDLTRRLSVSTGDEVGLVATGFNNFADKIQHLVVDLKKSIQELSRSTEQMNQVVKKTNADVQRQRHETTQTAAAVHEMAATAQEVASNAGGAASAADQADHATSDGQKEVEATISALQQLYQDVNRSSEVISRLDDDADKIGSVVNVIKEIADQTNLLALNAAIEAARAGEYGRGFSVVADEVRTLANRTQESTQEIQMMIERLLTGAREAVSVMETSRSQGETTVERAAKASESLGVITASVSTINNMNMQIASAAEEQTAVADEISSSVQQIADIAEHSAKNADNLEATTNEMSRLEKRLQSLVGHFKV</sequence>
<dbReference type="PANTHER" id="PTHR32089">
    <property type="entry name" value="METHYL-ACCEPTING CHEMOTAXIS PROTEIN MCPB"/>
    <property type="match status" value="1"/>
</dbReference>
<dbReference type="PROSITE" id="PS50192">
    <property type="entry name" value="T_SNARE"/>
    <property type="match status" value="1"/>
</dbReference>
<dbReference type="Pfam" id="PF00672">
    <property type="entry name" value="HAMP"/>
    <property type="match status" value="1"/>
</dbReference>
<dbReference type="CDD" id="cd18774">
    <property type="entry name" value="PDC2_HK_sensor"/>
    <property type="match status" value="1"/>
</dbReference>
<feature type="compositionally biased region" description="Low complexity" evidence="10">
    <location>
        <begin position="336"/>
        <end position="349"/>
    </location>
</feature>
<proteinExistence type="inferred from homology"/>
<dbReference type="PRINTS" id="PR00260">
    <property type="entry name" value="CHEMTRNSDUCR"/>
</dbReference>
<keyword evidence="4 11" id="KW-0812">Transmembrane</keyword>
<dbReference type="SUPFAM" id="SSF58104">
    <property type="entry name" value="Methyl-accepting chemotaxis protein (MCP) signaling domain"/>
    <property type="match status" value="1"/>
</dbReference>
<keyword evidence="3" id="KW-0997">Cell inner membrane</keyword>
<dbReference type="GO" id="GO:0007165">
    <property type="term" value="P:signal transduction"/>
    <property type="evidence" value="ECO:0007669"/>
    <property type="project" value="UniProtKB-KW"/>
</dbReference>
<organism evidence="15 16">
    <name type="scientific">Neptunomonas phycophila</name>
    <dbReference type="NCBI Taxonomy" id="1572645"/>
    <lineage>
        <taxon>Bacteria</taxon>
        <taxon>Pseudomonadati</taxon>
        <taxon>Pseudomonadota</taxon>
        <taxon>Gammaproteobacteria</taxon>
        <taxon>Oceanospirillales</taxon>
        <taxon>Oceanospirillaceae</taxon>
        <taxon>Neptunomonas</taxon>
    </lineage>
</organism>
<evidence type="ECO:0000256" key="3">
    <source>
        <dbReference type="ARBA" id="ARBA00022519"/>
    </source>
</evidence>
<comment type="caution">
    <text evidence="15">The sequence shown here is derived from an EMBL/GenBank/DDBJ whole genome shotgun (WGS) entry which is preliminary data.</text>
</comment>
<dbReference type="CDD" id="cd06225">
    <property type="entry name" value="HAMP"/>
    <property type="match status" value="1"/>
</dbReference>
<evidence type="ECO:0000256" key="10">
    <source>
        <dbReference type="SAM" id="MobiDB-lite"/>
    </source>
</evidence>
<accession>A0AAW7XM94</accession>
<dbReference type="EMBL" id="JAUOPG010000010">
    <property type="protein sequence ID" value="MDO6454876.1"/>
    <property type="molecule type" value="Genomic_DNA"/>
</dbReference>
<dbReference type="AlphaFoldDB" id="A0AAW7XM94"/>
<reference evidence="15" key="1">
    <citation type="submission" date="2023-07" db="EMBL/GenBank/DDBJ databases">
        <title>Genome content predicts the carbon catabolic preferences of heterotrophic bacteria.</title>
        <authorList>
            <person name="Gralka M."/>
        </authorList>
    </citation>
    <scope>NUCLEOTIDE SEQUENCE</scope>
    <source>
        <strain evidence="15">I2M16</strain>
    </source>
</reference>
<evidence type="ECO:0000259" key="12">
    <source>
        <dbReference type="PROSITE" id="PS50111"/>
    </source>
</evidence>
<evidence type="ECO:0000256" key="9">
    <source>
        <dbReference type="PROSITE-ProRule" id="PRU00284"/>
    </source>
</evidence>
<dbReference type="Proteomes" id="UP001169862">
    <property type="component" value="Unassembled WGS sequence"/>
</dbReference>
<feature type="region of interest" description="Disordered" evidence="10">
    <location>
        <begin position="336"/>
        <end position="361"/>
    </location>
</feature>
<evidence type="ECO:0000256" key="2">
    <source>
        <dbReference type="ARBA" id="ARBA00022475"/>
    </source>
</evidence>
<dbReference type="Gene3D" id="1.10.287.950">
    <property type="entry name" value="Methyl-accepting chemotaxis protein"/>
    <property type="match status" value="1"/>
</dbReference>
<dbReference type="InterPro" id="IPR033480">
    <property type="entry name" value="sCache_2"/>
</dbReference>
<dbReference type="SMART" id="SM01049">
    <property type="entry name" value="Cache_2"/>
    <property type="match status" value="1"/>
</dbReference>
<dbReference type="Pfam" id="PF17200">
    <property type="entry name" value="sCache_2"/>
    <property type="match status" value="1"/>
</dbReference>
<feature type="domain" description="T-SNARE coiled-coil homology" evidence="13">
    <location>
        <begin position="486"/>
        <end position="540"/>
    </location>
</feature>
<dbReference type="InterPro" id="IPR003660">
    <property type="entry name" value="HAMP_dom"/>
</dbReference>
<feature type="compositionally biased region" description="Basic and acidic residues" evidence="10">
    <location>
        <begin position="350"/>
        <end position="361"/>
    </location>
</feature>
<dbReference type="InterPro" id="IPR004089">
    <property type="entry name" value="MCPsignal_dom"/>
</dbReference>
<dbReference type="SMART" id="SM00283">
    <property type="entry name" value="MA"/>
    <property type="match status" value="1"/>
</dbReference>
<keyword evidence="7 9" id="KW-0807">Transducer</keyword>
<dbReference type="GO" id="GO:0004888">
    <property type="term" value="F:transmembrane signaling receptor activity"/>
    <property type="evidence" value="ECO:0007669"/>
    <property type="project" value="InterPro"/>
</dbReference>
<dbReference type="InterPro" id="IPR000727">
    <property type="entry name" value="T_SNARE_dom"/>
</dbReference>
<feature type="transmembrane region" description="Helical" evidence="11">
    <location>
        <begin position="209"/>
        <end position="229"/>
    </location>
</feature>
<evidence type="ECO:0000256" key="7">
    <source>
        <dbReference type="ARBA" id="ARBA00023224"/>
    </source>
</evidence>
<dbReference type="SMART" id="SM00304">
    <property type="entry name" value="HAMP"/>
    <property type="match status" value="2"/>
</dbReference>
<feature type="domain" description="HAMP" evidence="14">
    <location>
        <begin position="232"/>
        <end position="286"/>
    </location>
</feature>
<evidence type="ECO:0000256" key="11">
    <source>
        <dbReference type="SAM" id="Phobius"/>
    </source>
</evidence>
<dbReference type="PANTHER" id="PTHR32089:SF119">
    <property type="entry name" value="METHYL-ACCEPTING CHEMOTAXIS PROTEIN CTPL"/>
    <property type="match status" value="1"/>
</dbReference>
<evidence type="ECO:0000256" key="5">
    <source>
        <dbReference type="ARBA" id="ARBA00022989"/>
    </source>
</evidence>
<evidence type="ECO:0000313" key="15">
    <source>
        <dbReference type="EMBL" id="MDO6454876.1"/>
    </source>
</evidence>
<evidence type="ECO:0000256" key="1">
    <source>
        <dbReference type="ARBA" id="ARBA00004429"/>
    </source>
</evidence>
<dbReference type="PROSITE" id="PS50111">
    <property type="entry name" value="CHEMOTAXIS_TRANSDUC_2"/>
    <property type="match status" value="1"/>
</dbReference>
<evidence type="ECO:0000256" key="4">
    <source>
        <dbReference type="ARBA" id="ARBA00022692"/>
    </source>
</evidence>
<evidence type="ECO:0000259" key="14">
    <source>
        <dbReference type="PROSITE" id="PS50885"/>
    </source>
</evidence>
<dbReference type="FunFam" id="1.10.287.950:FF:000001">
    <property type="entry name" value="Methyl-accepting chemotaxis sensory transducer"/>
    <property type="match status" value="1"/>
</dbReference>
<protein>
    <submittedName>
        <fullName evidence="15">Methyl-accepting chemotaxis protein</fullName>
    </submittedName>
</protein>
<dbReference type="InterPro" id="IPR004090">
    <property type="entry name" value="Chemotax_Me-accpt_rcpt"/>
</dbReference>
<dbReference type="Pfam" id="PF00015">
    <property type="entry name" value="MCPsignal"/>
    <property type="match status" value="1"/>
</dbReference>
<name>A0AAW7XM94_9GAMM</name>
<evidence type="ECO:0000256" key="8">
    <source>
        <dbReference type="ARBA" id="ARBA00029447"/>
    </source>
</evidence>
<keyword evidence="2" id="KW-1003">Cell membrane</keyword>
<keyword evidence="5 11" id="KW-1133">Transmembrane helix</keyword>
<comment type="subcellular location">
    <subcellularLocation>
        <location evidence="1">Cell inner membrane</location>
        <topology evidence="1">Multi-pass membrane protein</topology>
    </subcellularLocation>
</comment>
<dbReference type="CDD" id="cd11386">
    <property type="entry name" value="MCP_signal"/>
    <property type="match status" value="1"/>
</dbReference>